<evidence type="ECO:0000256" key="1">
    <source>
        <dbReference type="ARBA" id="ARBA00000799"/>
    </source>
</evidence>
<dbReference type="SUPFAM" id="SSF56322">
    <property type="entry name" value="ADC synthase"/>
    <property type="match status" value="1"/>
</dbReference>
<evidence type="ECO:0000259" key="6">
    <source>
        <dbReference type="Pfam" id="PF00425"/>
    </source>
</evidence>
<evidence type="ECO:0000256" key="5">
    <source>
        <dbReference type="ARBA" id="ARBA00041564"/>
    </source>
</evidence>
<comment type="catalytic activity">
    <reaction evidence="1">
        <text>chorismate = isochorismate</text>
        <dbReference type="Rhea" id="RHEA:18985"/>
        <dbReference type="ChEBI" id="CHEBI:29748"/>
        <dbReference type="ChEBI" id="CHEBI:29780"/>
        <dbReference type="EC" id="5.4.4.2"/>
    </reaction>
</comment>
<gene>
    <name evidence="7" type="ORF">G5B37_00340</name>
</gene>
<dbReference type="RefSeq" id="WP_164678066.1">
    <property type="nucleotide sequence ID" value="NZ_CP049057.1"/>
</dbReference>
<proteinExistence type="inferred from homology"/>
<feature type="domain" description="Chorismate-utilising enzyme C-terminal" evidence="6">
    <location>
        <begin position="98"/>
        <end position="344"/>
    </location>
</feature>
<evidence type="ECO:0000256" key="3">
    <source>
        <dbReference type="ARBA" id="ARBA00012824"/>
    </source>
</evidence>
<organism evidence="7 8">
    <name type="scientific">Rasiella rasia</name>
    <dbReference type="NCBI Taxonomy" id="2744027"/>
    <lineage>
        <taxon>Bacteria</taxon>
        <taxon>Pseudomonadati</taxon>
        <taxon>Bacteroidota</taxon>
        <taxon>Flavobacteriia</taxon>
        <taxon>Flavobacteriales</taxon>
        <taxon>Flavobacteriaceae</taxon>
        <taxon>Rasiella</taxon>
    </lineage>
</organism>
<dbReference type="InterPro" id="IPR004561">
    <property type="entry name" value="IsoChor_synthase"/>
</dbReference>
<reference evidence="7 8" key="1">
    <citation type="submission" date="2020-02" db="EMBL/GenBank/DDBJ databases">
        <title>Complete genome sequence of Flavobacteriaceae bacterium.</title>
        <authorList>
            <person name="Kim S.-J."/>
            <person name="Kim Y.-S."/>
            <person name="Kim K.-H."/>
        </authorList>
    </citation>
    <scope>NUCLEOTIDE SEQUENCE [LARGE SCALE GENOMIC DNA]</scope>
    <source>
        <strain evidence="7 8">RR4-40</strain>
    </source>
</reference>
<evidence type="ECO:0000256" key="4">
    <source>
        <dbReference type="ARBA" id="ARBA00023235"/>
    </source>
</evidence>
<keyword evidence="8" id="KW-1185">Reference proteome</keyword>
<dbReference type="NCBIfam" id="TIGR00543">
    <property type="entry name" value="isochor_syn"/>
    <property type="match status" value="1"/>
</dbReference>
<dbReference type="EC" id="5.4.4.2" evidence="3"/>
<sequence>MEYSQLFEKAADHYKKKIPFVLFSLPDEPSLKGAFQKENASYLAENFDEESFVLAPFNLNDVVFQILYKNCDVHEVTTNEIEQHPIDSVSFSENTTEKERYMNMVANAIKKINSEHVHKIVVSREKKLAVQNFNLTTLCTSLFSQYEDAFRYVWYHPDTGIWCGATPELLLQTNQRNFSTMALAGTQRIDDKMMIQWSVKEKLEQQWVTDAIIDCLENKTAVLKVSKTKTHIAGNLAHLKTDISGVLNTNKATLMQLAKALHPTPAICGTPRSVAMQFITQHENYNRSFYAGFLGPVGEMQRHSKLFVNLRCMAINDSEATLYAGGGITIDSNPEAEWDETHNKLQTIAKVLQPLL</sequence>
<keyword evidence="4" id="KW-0413">Isomerase</keyword>
<dbReference type="Gene3D" id="3.60.120.10">
    <property type="entry name" value="Anthranilate synthase"/>
    <property type="match status" value="1"/>
</dbReference>
<accession>A0A6G6GHP5</accession>
<dbReference type="Pfam" id="PF00425">
    <property type="entry name" value="Chorismate_bind"/>
    <property type="match status" value="1"/>
</dbReference>
<dbReference type="Proteomes" id="UP000505306">
    <property type="component" value="Chromosome"/>
</dbReference>
<comment type="similarity">
    <text evidence="2">Belongs to the isochorismate synthase family.</text>
</comment>
<evidence type="ECO:0000256" key="2">
    <source>
        <dbReference type="ARBA" id="ARBA00005297"/>
    </source>
</evidence>
<dbReference type="KEGG" id="mgel:G5B37_00340"/>
<dbReference type="InterPro" id="IPR015890">
    <property type="entry name" value="Chorismate_C"/>
</dbReference>
<dbReference type="GO" id="GO:0008909">
    <property type="term" value="F:isochorismate synthase activity"/>
    <property type="evidence" value="ECO:0007669"/>
    <property type="project" value="UniProtKB-EC"/>
</dbReference>
<evidence type="ECO:0000313" key="7">
    <source>
        <dbReference type="EMBL" id="QIE58068.1"/>
    </source>
</evidence>
<dbReference type="EMBL" id="CP049057">
    <property type="protein sequence ID" value="QIE58068.1"/>
    <property type="molecule type" value="Genomic_DNA"/>
</dbReference>
<dbReference type="PANTHER" id="PTHR42839">
    <property type="entry name" value="ISOCHORISMATE SYNTHASE ENTC"/>
    <property type="match status" value="1"/>
</dbReference>
<name>A0A6G6GHP5_9FLAO</name>
<evidence type="ECO:0000313" key="8">
    <source>
        <dbReference type="Proteomes" id="UP000505306"/>
    </source>
</evidence>
<dbReference type="InterPro" id="IPR005801">
    <property type="entry name" value="ADC_synthase"/>
</dbReference>
<dbReference type="AlphaFoldDB" id="A0A6G6GHP5"/>
<dbReference type="PANTHER" id="PTHR42839:SF2">
    <property type="entry name" value="ISOCHORISMATE SYNTHASE ENTC"/>
    <property type="match status" value="1"/>
</dbReference>
<protein>
    <recommendedName>
        <fullName evidence="3">isochorismate synthase</fullName>
        <ecNumber evidence="3">5.4.4.2</ecNumber>
    </recommendedName>
    <alternativeName>
        <fullName evidence="5">Isochorismate mutase</fullName>
    </alternativeName>
</protein>